<sequence>MDEDKVQKVAELREKFISRLENEGPPESKEFHPADINRIKSTDDWLRRFLEHNDYNVQESLKMLWESCEWRRNFGANDITENNVKREYLEDGVCFSYGHDKDGKPLLIIISKLHTRNSKDFGELQRCIVYWFERLEREGNGDQISLFFDMTDTGLSNMDMELVKYLIGLFKNYYPNFLNYILILEMPWVLNAAFNIIKSWLPAKALPKIKFLKKSTLKEFVEPSVALKRWGGMSDYTFEFVSEAQSSTSMNGKLDGKKVHFEGGSPVSEQAGGFGDSIKNGEAMLSIEPAILTFNKPGDEVIGTVTLRNNLRDQNLTYKIKTTSPEKFKVRPSTGILLPLQKVNVNVTLQPGYGTRNLAPNDRFLIMCLPIKNSKLSTQELVDFWKANGSAAEQHKLMCRDGNESLDVLKSSMVQSSAGGGTEFTISSLFAKISRIEEQHMKLQKDFTSLKRLFLLSTVLILTLLIWIIYAKDMNINTDNLDQNCRILEHSTLSENP</sequence>
<dbReference type="Proteomes" id="UP001239111">
    <property type="component" value="Chromosome 4"/>
</dbReference>
<gene>
    <name evidence="1" type="ORF">QAD02_006402</name>
</gene>
<organism evidence="1 2">
    <name type="scientific">Eretmocerus hayati</name>
    <dbReference type="NCBI Taxonomy" id="131215"/>
    <lineage>
        <taxon>Eukaryota</taxon>
        <taxon>Metazoa</taxon>
        <taxon>Ecdysozoa</taxon>
        <taxon>Arthropoda</taxon>
        <taxon>Hexapoda</taxon>
        <taxon>Insecta</taxon>
        <taxon>Pterygota</taxon>
        <taxon>Neoptera</taxon>
        <taxon>Endopterygota</taxon>
        <taxon>Hymenoptera</taxon>
        <taxon>Apocrita</taxon>
        <taxon>Proctotrupomorpha</taxon>
        <taxon>Chalcidoidea</taxon>
        <taxon>Aphelinidae</taxon>
        <taxon>Aphelininae</taxon>
        <taxon>Eretmocerus</taxon>
    </lineage>
</organism>
<proteinExistence type="predicted"/>
<evidence type="ECO:0000313" key="2">
    <source>
        <dbReference type="Proteomes" id="UP001239111"/>
    </source>
</evidence>
<protein>
    <submittedName>
        <fullName evidence="1">Uncharacterized protein</fullName>
    </submittedName>
</protein>
<accession>A0ACC2N4Y5</accession>
<name>A0ACC2N4Y5_9HYME</name>
<reference evidence="1" key="1">
    <citation type="submission" date="2023-04" db="EMBL/GenBank/DDBJ databases">
        <title>A chromosome-level genome assembly of the parasitoid wasp Eretmocerus hayati.</title>
        <authorList>
            <person name="Zhong Y."/>
            <person name="Liu S."/>
            <person name="Liu Y."/>
        </authorList>
    </citation>
    <scope>NUCLEOTIDE SEQUENCE</scope>
    <source>
        <strain evidence="1">ZJU_SS_LIU_2023</strain>
    </source>
</reference>
<dbReference type="EMBL" id="CM056744">
    <property type="protein sequence ID" value="KAJ8664740.1"/>
    <property type="molecule type" value="Genomic_DNA"/>
</dbReference>
<keyword evidence="2" id="KW-1185">Reference proteome</keyword>
<comment type="caution">
    <text evidence="1">The sequence shown here is derived from an EMBL/GenBank/DDBJ whole genome shotgun (WGS) entry which is preliminary data.</text>
</comment>
<evidence type="ECO:0000313" key="1">
    <source>
        <dbReference type="EMBL" id="KAJ8664740.1"/>
    </source>
</evidence>